<dbReference type="GO" id="GO:0016020">
    <property type="term" value="C:membrane"/>
    <property type="evidence" value="ECO:0007669"/>
    <property type="project" value="UniProtKB-SubCell"/>
</dbReference>
<evidence type="ECO:0000256" key="1">
    <source>
        <dbReference type="ARBA" id="ARBA00004141"/>
    </source>
</evidence>
<feature type="transmembrane region" description="Helical" evidence="11">
    <location>
        <begin position="1263"/>
        <end position="1284"/>
    </location>
</feature>
<dbReference type="InterPro" id="IPR051223">
    <property type="entry name" value="Polycystin"/>
</dbReference>
<keyword evidence="6 11" id="KW-0472">Membrane</keyword>
<dbReference type="SUPFAM" id="SSF49723">
    <property type="entry name" value="Lipase/lipooxygenase domain (PLAT/LH2 domain)"/>
    <property type="match status" value="1"/>
</dbReference>
<dbReference type="GO" id="GO:0005262">
    <property type="term" value="F:calcium channel activity"/>
    <property type="evidence" value="ECO:0007669"/>
    <property type="project" value="TreeGrafter"/>
</dbReference>
<comment type="caution">
    <text evidence="13">The sequence shown here is derived from an EMBL/GenBank/DDBJ whole genome shotgun (WGS) entry which is preliminary data.</text>
</comment>
<dbReference type="Pfam" id="PF08016">
    <property type="entry name" value="PKD_channel"/>
    <property type="match status" value="1"/>
</dbReference>
<comment type="caution">
    <text evidence="8">Lacks conserved residue(s) required for the propagation of feature annotation.</text>
</comment>
<keyword evidence="4" id="KW-0732">Signal</keyword>
<keyword evidence="5 11" id="KW-1133">Transmembrane helix</keyword>
<feature type="transmembrane region" description="Helical" evidence="11">
    <location>
        <begin position="1982"/>
        <end position="2006"/>
    </location>
</feature>
<proteinExistence type="inferred from homology"/>
<evidence type="ECO:0000256" key="8">
    <source>
        <dbReference type="PROSITE-ProRule" id="PRU00152"/>
    </source>
</evidence>
<evidence type="ECO:0000256" key="11">
    <source>
        <dbReference type="SAM" id="Phobius"/>
    </source>
</evidence>
<dbReference type="SMART" id="SM00308">
    <property type="entry name" value="LH2"/>
    <property type="match status" value="1"/>
</dbReference>
<evidence type="ECO:0000259" key="12">
    <source>
        <dbReference type="PROSITE" id="PS50095"/>
    </source>
</evidence>
<dbReference type="Proteomes" id="UP001283361">
    <property type="component" value="Unassembled WGS sequence"/>
</dbReference>
<feature type="compositionally biased region" description="Basic and acidic residues" evidence="10">
    <location>
        <begin position="1477"/>
        <end position="1491"/>
    </location>
</feature>
<dbReference type="GO" id="GO:0050982">
    <property type="term" value="P:detection of mechanical stimulus"/>
    <property type="evidence" value="ECO:0007669"/>
    <property type="project" value="TreeGrafter"/>
</dbReference>
<keyword evidence="3 11" id="KW-0812">Transmembrane</keyword>
<feature type="domain" description="PLAT" evidence="12">
    <location>
        <begin position="1099"/>
        <end position="1216"/>
    </location>
</feature>
<reference evidence="13" key="1">
    <citation type="journal article" date="2023" name="G3 (Bethesda)">
        <title>A reference genome for the long-term kleptoplast-retaining sea slug Elysia crispata morphotype clarki.</title>
        <authorList>
            <person name="Eastman K.E."/>
            <person name="Pendleton A.L."/>
            <person name="Shaikh M.A."/>
            <person name="Suttiyut T."/>
            <person name="Ogas R."/>
            <person name="Tomko P."/>
            <person name="Gavelis G."/>
            <person name="Widhalm J.R."/>
            <person name="Wisecaver J.H."/>
        </authorList>
    </citation>
    <scope>NUCLEOTIDE SEQUENCE</scope>
    <source>
        <strain evidence="13">ECLA1</strain>
    </source>
</reference>
<comment type="similarity">
    <text evidence="2">Belongs to the polycystin family.</text>
</comment>
<feature type="transmembrane region" description="Helical" evidence="11">
    <location>
        <begin position="1056"/>
        <end position="1074"/>
    </location>
</feature>
<dbReference type="Pfam" id="PF02010">
    <property type="entry name" value="REJ"/>
    <property type="match status" value="1"/>
</dbReference>
<evidence type="ECO:0000256" key="6">
    <source>
        <dbReference type="ARBA" id="ARBA00023136"/>
    </source>
</evidence>
<dbReference type="Gene3D" id="2.60.60.20">
    <property type="entry name" value="PLAT/LH2 domain"/>
    <property type="match status" value="1"/>
</dbReference>
<dbReference type="PANTHER" id="PTHR10877:SF194">
    <property type="entry name" value="LOCATION OF VULVA DEFECTIVE 1"/>
    <property type="match status" value="1"/>
</dbReference>
<evidence type="ECO:0000256" key="5">
    <source>
        <dbReference type="ARBA" id="ARBA00022989"/>
    </source>
</evidence>
<organism evidence="13 14">
    <name type="scientific">Elysia crispata</name>
    <name type="common">lettuce slug</name>
    <dbReference type="NCBI Taxonomy" id="231223"/>
    <lineage>
        <taxon>Eukaryota</taxon>
        <taxon>Metazoa</taxon>
        <taxon>Spiralia</taxon>
        <taxon>Lophotrochozoa</taxon>
        <taxon>Mollusca</taxon>
        <taxon>Gastropoda</taxon>
        <taxon>Heterobranchia</taxon>
        <taxon>Euthyneura</taxon>
        <taxon>Panpulmonata</taxon>
        <taxon>Sacoglossa</taxon>
        <taxon>Placobranchoidea</taxon>
        <taxon>Plakobranchidae</taxon>
        <taxon>Elysia</taxon>
    </lineage>
</organism>
<feature type="transmembrane region" description="Helical" evidence="11">
    <location>
        <begin position="2026"/>
        <end position="2046"/>
    </location>
</feature>
<keyword evidence="14" id="KW-1185">Reference proteome</keyword>
<evidence type="ECO:0000256" key="10">
    <source>
        <dbReference type="SAM" id="MobiDB-lite"/>
    </source>
</evidence>
<dbReference type="InterPro" id="IPR046791">
    <property type="entry name" value="Polycystin_dom"/>
</dbReference>
<dbReference type="InterPro" id="IPR002859">
    <property type="entry name" value="PKD/REJ-like"/>
</dbReference>
<feature type="transmembrane region" description="Helical" evidence="11">
    <location>
        <begin position="1944"/>
        <end position="1962"/>
    </location>
</feature>
<feature type="region of interest" description="Disordered" evidence="10">
    <location>
        <begin position="1475"/>
        <end position="1516"/>
    </location>
</feature>
<evidence type="ECO:0000256" key="4">
    <source>
        <dbReference type="ARBA" id="ARBA00022729"/>
    </source>
</evidence>
<name>A0AAE1B676_9GAST</name>
<evidence type="ECO:0000313" key="13">
    <source>
        <dbReference type="EMBL" id="KAK3800378.1"/>
    </source>
</evidence>
<feature type="coiled-coil region" evidence="9">
    <location>
        <begin position="1614"/>
        <end position="1671"/>
    </location>
</feature>
<dbReference type="EMBL" id="JAWDGP010000459">
    <property type="protein sequence ID" value="KAK3800378.1"/>
    <property type="molecule type" value="Genomic_DNA"/>
</dbReference>
<evidence type="ECO:0000256" key="3">
    <source>
        <dbReference type="ARBA" id="ARBA00022692"/>
    </source>
</evidence>
<evidence type="ECO:0000256" key="7">
    <source>
        <dbReference type="ARBA" id="ARBA00023180"/>
    </source>
</evidence>
<dbReference type="InterPro" id="IPR013122">
    <property type="entry name" value="PKD1_2_channel"/>
</dbReference>
<evidence type="ECO:0000256" key="9">
    <source>
        <dbReference type="SAM" id="Coils"/>
    </source>
</evidence>
<dbReference type="PRINTS" id="PR01433">
    <property type="entry name" value="POLYCYSTIN2"/>
</dbReference>
<dbReference type="InterPro" id="IPR036392">
    <property type="entry name" value="PLAT/LH2_dom_sf"/>
</dbReference>
<feature type="transmembrane region" description="Helical" evidence="11">
    <location>
        <begin position="1304"/>
        <end position="1326"/>
    </location>
</feature>
<keyword evidence="9" id="KW-0175">Coiled coil</keyword>
<dbReference type="GO" id="GO:0005509">
    <property type="term" value="F:calcium ion binding"/>
    <property type="evidence" value="ECO:0007669"/>
    <property type="project" value="InterPro"/>
</dbReference>
<dbReference type="Pfam" id="PF01477">
    <property type="entry name" value="PLAT"/>
    <property type="match status" value="1"/>
</dbReference>
<dbReference type="InterPro" id="IPR003915">
    <property type="entry name" value="PKD_2"/>
</dbReference>
<dbReference type="Gene3D" id="1.10.287.70">
    <property type="match status" value="1"/>
</dbReference>
<feature type="transmembrane region" description="Helical" evidence="11">
    <location>
        <begin position="2134"/>
        <end position="2155"/>
    </location>
</feature>
<sequence length="2203" mass="251196">MEQPKLVTLRAHSLSSEHPEMSVEVDTRLRSPLVSRCLKDMKISNTYYCPKLSNWCLNPKIIPNLKRQDYHQFRVIRNLTLRCPSIPRFSWRYYKIANLPLTKTACPNTKLVQELNPYKLDAKSGQPAISDHLGEVETIPSNYLPLDRVEICASAHMLKNPRFSAWACGVIHVEASYKIEGRLQPPISYFYIDTTTHYVFDANYRELDRNLKLKFSWRYREDKQNSSWKILPIAEDPDSQKVSLRPWELRPVASRVGEVTFIIQVKVELHNTSINLPPIYDQVRVEILRWEWGAHFHKFYCLSGCQRVIGMRTNVALTLRFNQTNVWKHTKVNRTFTIEENGQEVSVTRYREITGLDPHTSYIRTKADTLKPGFNYKITYTEYILISRQRAGVVQDILTRGYIEYDFVVELPPVGSGCDISPLAGKAIFTNFQVVCKNYTDPVAGLPVSYHLFQKDHVLQHNKEFYTLIAYGGEPIFSNITLSNPDVGTNTSIDLKVKIFNVKGSAAEVNLTIQLEIEDQKAIVQKVLGSQLLAVTHEARQEDVRTVSNVATVLLKDATAAKINKTLVKDQLLNILEKFDSKSAESVEHSSHALEKCSAKEDEVGESGLTSGLNAGESLTKNLGKVSNKNFEWVQQVATLLTHGVGRFLSTATQIGNSAIKGNLSTSSDRDRYIEENRARSLSGVRSTDNVAQVLAANLKGTHKRLNVTTDHVDIGAELHSTEEMYFDVGKVNQANFHLPTEDTGVLAGEEVQAAFQVFDKNPYAFATEQIHGDLPVIKVAFLRKKKINDSIQQAFTELGPKPRPVQKHFRFSKPADIFLDFNSSSADTLAYHSIIDVEKLQGQDRVVKSSCVLMSVPVFFGQATVLDIRSSDGLKLKVQMRYTNARDPFEDVTEELALEVPLSLQDKTNTSRGILRRDPNLVFLPQLNKQRKKKSVQFYRLSVSIKLMQPVVTTSLDLADHQGQIKGSESKLDNVTAYNTTISITPYLMACKHFDDSSESFLSDQCWLSMFSNTSLLHCRCVVAAAYTGSYLVLPRLVNPFDFGLFLQIFDNPMVVSLAIAIWMIFAAAFIWGKLRDDEDAEACNATILKDNLDTHSYVYLVCVSTGLSIRAATSSMVYIYIVGSWDHSETHHLHDSNKQLFRAGAQDWFVLTTDDDLGEIQFVRVWTDFSGGHPSWFLTSVYVENMQTSEAWICEFNGWLSVMFGGHQLSAEIPAVRDEEFSGNMTFQLEKRTKVDMRNDHLWLGMFAKTAFNKFTRIKRLITAITMLQTLMLLNLMFFGVLDKDDPGQFTVFLGQTIHLTSAIIGVETSFITTVLGLVLAFVLQMTKPKRLTHREDALPEQYKSMLERHESMKRRKHFGLWRLYPATAPDKGDVDIVTAAENEISILDSRSEGSFGKRGDPRSPSKRSTKLAFVNEMDDGDDVDHPKFNFNSSRNFHPFTDVSNNRNTKIVSEIDMEVKSESDSGMKIAYDSSRASELEKPKKSDLNELKQSGTESDHIEGDDGNYNTKSGEYQDEGEGVVTRLCDSYMLPWWTIYGTYTVLFLLNLALAFYIMLYGLSLGYEKSLEWFLAFFSGFLINVFFLMPTKVVAMAAILVFILKYRFTMKDHSPLQKLTEGLRLIEKQRENQRALYGHHRKPRCLADEPMSLADARQVINRLKMENEAKEMSRDLILHPFLMIMILLVIAGHLDVHDQYLQKVNVEAELLGLPRAEAGENDKRDPLSKIHTVNSLWFYLINEITPRVVPEVDGVDIDLSRDYFLLTHVRLRQVRLGIDYTATQGDCLQRIPRAVWPHDNTHPCNGSLWGDVPEETRNFDTNWQKPLGQNDSYLEDSAHRYWSEGELQTAVFVGEHGIYSGGGYVVSFYREDPQAVQNMLKKLVFAEWIDRLTRCVFLEFTVYNPNTDMFAQVVLSFELDRYGGVWPTTRIHTANLSSRDREKRSWLKMVETAAAILVLFYVFLDINQAMHTSLRMFFSNVWNWLQVLMSLVSLLCVIFFLFRLTAYLELMKTYDTYGHGFFLDFSRVFYWQRLFQVTMGIFGALVILKMVKVTAFNPFAKVLAKTLTIGLNDIAGLLVCTVIIILAFGCLGRLVFGSLAWSYSSLGRTMLTLLFFILGEPDYAAFVTINEFIGRFFFISFMVVSQLVLINFFITVLRESLELSRCMLYTRERAIVRHVIEDWRLYFNLTKRNTRRVDVGSPYAE</sequence>
<dbReference type="Pfam" id="PF20519">
    <property type="entry name" value="Polycystin_dom"/>
    <property type="match status" value="1"/>
</dbReference>
<evidence type="ECO:0000256" key="2">
    <source>
        <dbReference type="ARBA" id="ARBA00007200"/>
    </source>
</evidence>
<feature type="transmembrane region" description="Helical" evidence="11">
    <location>
        <begin position="2067"/>
        <end position="2094"/>
    </location>
</feature>
<gene>
    <name evidence="13" type="ORF">RRG08_052763</name>
</gene>
<keyword evidence="7" id="KW-0325">Glycoprotein</keyword>
<dbReference type="InterPro" id="IPR001024">
    <property type="entry name" value="PLAT/LH2_dom"/>
</dbReference>
<feature type="transmembrane region" description="Helical" evidence="11">
    <location>
        <begin position="1536"/>
        <end position="1559"/>
    </location>
</feature>
<comment type="subcellular location">
    <subcellularLocation>
        <location evidence="1">Membrane</location>
        <topology evidence="1">Multi-pass membrane protein</topology>
    </subcellularLocation>
</comment>
<evidence type="ECO:0000313" key="14">
    <source>
        <dbReference type="Proteomes" id="UP001283361"/>
    </source>
</evidence>
<dbReference type="PANTHER" id="PTHR10877">
    <property type="entry name" value="POLYCYSTIN FAMILY MEMBER"/>
    <property type="match status" value="1"/>
</dbReference>
<accession>A0AAE1B676</accession>
<dbReference type="PROSITE" id="PS50095">
    <property type="entry name" value="PLAT"/>
    <property type="match status" value="1"/>
</dbReference>
<feature type="transmembrane region" description="Helical" evidence="11">
    <location>
        <begin position="1571"/>
        <end position="1602"/>
    </location>
</feature>
<protein>
    <recommendedName>
        <fullName evidence="12">PLAT domain-containing protein</fullName>
    </recommendedName>
</protein>